<protein>
    <submittedName>
        <fullName evidence="1">DUF5330 domain-containing protein</fullName>
    </submittedName>
</protein>
<dbReference type="InterPro" id="IPR035220">
    <property type="entry name" value="DUF5330"/>
</dbReference>
<sequence>MMFLIRTAFWISVLMLVLPISVGAGPDGKDGPAIDPLSALTAAGATVSDLSSFCERQPDACTVGSQALKLVGERARASAEMVGDYLAGDAPSREAAPAPAAR</sequence>
<dbReference type="Proteomes" id="UP001597171">
    <property type="component" value="Unassembled WGS sequence"/>
</dbReference>
<reference evidence="2" key="1">
    <citation type="journal article" date="2019" name="Int. J. Syst. Evol. Microbiol.">
        <title>The Global Catalogue of Microorganisms (GCM) 10K type strain sequencing project: providing services to taxonomists for standard genome sequencing and annotation.</title>
        <authorList>
            <consortium name="The Broad Institute Genomics Platform"/>
            <consortium name="The Broad Institute Genome Sequencing Center for Infectious Disease"/>
            <person name="Wu L."/>
            <person name="Ma J."/>
        </authorList>
    </citation>
    <scope>NUCLEOTIDE SEQUENCE [LARGE SCALE GENOMIC DNA]</scope>
    <source>
        <strain evidence="2">CCUG 61696</strain>
    </source>
</reference>
<accession>A0ABW3ZBY9</accession>
<evidence type="ECO:0000313" key="1">
    <source>
        <dbReference type="EMBL" id="MFD1333860.1"/>
    </source>
</evidence>
<organism evidence="1 2">
    <name type="scientific">Methylopila musalis</name>
    <dbReference type="NCBI Taxonomy" id="1134781"/>
    <lineage>
        <taxon>Bacteria</taxon>
        <taxon>Pseudomonadati</taxon>
        <taxon>Pseudomonadota</taxon>
        <taxon>Alphaproteobacteria</taxon>
        <taxon>Hyphomicrobiales</taxon>
        <taxon>Methylopilaceae</taxon>
        <taxon>Methylopila</taxon>
    </lineage>
</organism>
<keyword evidence="2" id="KW-1185">Reference proteome</keyword>
<dbReference type="EMBL" id="JBHTMX010000378">
    <property type="protein sequence ID" value="MFD1333860.1"/>
    <property type="molecule type" value="Genomic_DNA"/>
</dbReference>
<name>A0ABW3ZBY9_9HYPH</name>
<feature type="non-terminal residue" evidence="1">
    <location>
        <position position="102"/>
    </location>
</feature>
<gene>
    <name evidence="1" type="ORF">ACFQ4O_17785</name>
</gene>
<comment type="caution">
    <text evidence="1">The sequence shown here is derived from an EMBL/GenBank/DDBJ whole genome shotgun (WGS) entry which is preliminary data.</text>
</comment>
<proteinExistence type="predicted"/>
<dbReference type="RefSeq" id="WP_378777742.1">
    <property type="nucleotide sequence ID" value="NZ_JBHTMX010000378.1"/>
</dbReference>
<dbReference type="Pfam" id="PF17264">
    <property type="entry name" value="DUF5330"/>
    <property type="match status" value="1"/>
</dbReference>
<evidence type="ECO:0000313" key="2">
    <source>
        <dbReference type="Proteomes" id="UP001597171"/>
    </source>
</evidence>